<dbReference type="AlphaFoldDB" id="A0A4R5MPU2"/>
<dbReference type="Gene3D" id="3.40.1190.20">
    <property type="match status" value="1"/>
</dbReference>
<keyword evidence="3 5" id="KW-0418">Kinase</keyword>
<dbReference type="Pfam" id="PF00294">
    <property type="entry name" value="PfkB"/>
    <property type="match status" value="1"/>
</dbReference>
<evidence type="ECO:0000256" key="1">
    <source>
        <dbReference type="ARBA" id="ARBA00010688"/>
    </source>
</evidence>
<evidence type="ECO:0000256" key="2">
    <source>
        <dbReference type="ARBA" id="ARBA00022679"/>
    </source>
</evidence>
<dbReference type="CDD" id="cd01167">
    <property type="entry name" value="bac_FRK"/>
    <property type="match status" value="1"/>
</dbReference>
<protein>
    <submittedName>
        <fullName evidence="5">Carbohydrate kinase</fullName>
    </submittedName>
</protein>
<gene>
    <name evidence="5" type="ORF">EZJ43_01690</name>
</gene>
<dbReference type="InterPro" id="IPR050306">
    <property type="entry name" value="PfkB_Carbo_kinase"/>
</dbReference>
<dbReference type="OrthoDB" id="9813569at2"/>
<dbReference type="PANTHER" id="PTHR43085:SF57">
    <property type="entry name" value="CARBOHYDRATE KINASE PFKB DOMAIN-CONTAINING PROTEIN"/>
    <property type="match status" value="1"/>
</dbReference>
<sequence length="288" mass="31742">MQKKVITIGEILWDVFPEGKKAGGSSMNVALNLHKQNIKSGFISAVGDDENGKELINFLSQNNYPTNLVQISALPTSTVQVVLDEHKQATYTIVEPVAWDAIALTKDANEAVKSADAFVYCSLTCRNDKSKSTVLALLNYAKLKVFDINLRPPFYTIETLKLLLRQADILKVNEHEIIYLKDELNLTGNTDEQLLKQLSKLFTIKIICLTLGDKGACVLQDDKLFHHKGYKVKVADTVGAGDAFLATFIASYLNGYPMTSILDKACKVGAFVASQTGANPNYDNEVFN</sequence>
<evidence type="ECO:0000259" key="4">
    <source>
        <dbReference type="Pfam" id="PF00294"/>
    </source>
</evidence>
<evidence type="ECO:0000313" key="5">
    <source>
        <dbReference type="EMBL" id="TDG37831.1"/>
    </source>
</evidence>
<evidence type="ECO:0000313" key="6">
    <source>
        <dbReference type="Proteomes" id="UP000295668"/>
    </source>
</evidence>
<reference evidence="5 6" key="1">
    <citation type="submission" date="2019-02" db="EMBL/GenBank/DDBJ databases">
        <title>Pedobacter sp. nov., a novel speices isolated from soil of pinguins habitat in Antarcitica.</title>
        <authorList>
            <person name="He R.-H."/>
        </authorList>
    </citation>
    <scope>NUCLEOTIDE SEQUENCE [LARGE SCALE GENOMIC DNA]</scope>
    <source>
        <strain evidence="5 6">E01020</strain>
    </source>
</reference>
<dbReference type="InterPro" id="IPR011611">
    <property type="entry name" value="PfkB_dom"/>
</dbReference>
<comment type="caution">
    <text evidence="5">The sequence shown here is derived from an EMBL/GenBank/DDBJ whole genome shotgun (WGS) entry which is preliminary data.</text>
</comment>
<accession>A0A4R5MPU2</accession>
<organism evidence="5 6">
    <name type="scientific">Pedobacter changchengzhani</name>
    <dbReference type="NCBI Taxonomy" id="2529274"/>
    <lineage>
        <taxon>Bacteria</taxon>
        <taxon>Pseudomonadati</taxon>
        <taxon>Bacteroidota</taxon>
        <taxon>Sphingobacteriia</taxon>
        <taxon>Sphingobacteriales</taxon>
        <taxon>Sphingobacteriaceae</taxon>
        <taxon>Pedobacter</taxon>
    </lineage>
</organism>
<keyword evidence="6" id="KW-1185">Reference proteome</keyword>
<dbReference type="EMBL" id="SJCY01000001">
    <property type="protein sequence ID" value="TDG37831.1"/>
    <property type="molecule type" value="Genomic_DNA"/>
</dbReference>
<proteinExistence type="inferred from homology"/>
<comment type="similarity">
    <text evidence="1">Belongs to the carbohydrate kinase PfkB family.</text>
</comment>
<name>A0A4R5MPU2_9SPHI</name>
<dbReference type="RefSeq" id="WP_133260925.1">
    <property type="nucleotide sequence ID" value="NZ_SJCY01000001.1"/>
</dbReference>
<evidence type="ECO:0000256" key="3">
    <source>
        <dbReference type="ARBA" id="ARBA00022777"/>
    </source>
</evidence>
<dbReference type="GO" id="GO:0016301">
    <property type="term" value="F:kinase activity"/>
    <property type="evidence" value="ECO:0007669"/>
    <property type="project" value="UniProtKB-KW"/>
</dbReference>
<feature type="domain" description="Carbohydrate kinase PfkB" evidence="4">
    <location>
        <begin position="20"/>
        <end position="281"/>
    </location>
</feature>
<dbReference type="Proteomes" id="UP000295668">
    <property type="component" value="Unassembled WGS sequence"/>
</dbReference>
<dbReference type="PANTHER" id="PTHR43085">
    <property type="entry name" value="HEXOKINASE FAMILY MEMBER"/>
    <property type="match status" value="1"/>
</dbReference>
<dbReference type="InterPro" id="IPR029056">
    <property type="entry name" value="Ribokinase-like"/>
</dbReference>
<dbReference type="SUPFAM" id="SSF53613">
    <property type="entry name" value="Ribokinase-like"/>
    <property type="match status" value="1"/>
</dbReference>
<keyword evidence="2" id="KW-0808">Transferase</keyword>